<dbReference type="InterPro" id="IPR003593">
    <property type="entry name" value="AAA+_ATPase"/>
</dbReference>
<dbReference type="SUPFAM" id="SSF52540">
    <property type="entry name" value="P-loop containing nucleoside triphosphate hydrolases"/>
    <property type="match status" value="2"/>
</dbReference>
<accession>A0ABV1G3H5</accession>
<evidence type="ECO:0000313" key="5">
    <source>
        <dbReference type="EMBL" id="MEQ2509950.1"/>
    </source>
</evidence>
<dbReference type="CDD" id="cd03221">
    <property type="entry name" value="ABCF_EF-3"/>
    <property type="match status" value="2"/>
</dbReference>
<dbReference type="InterPro" id="IPR003439">
    <property type="entry name" value="ABC_transporter-like_ATP-bd"/>
</dbReference>
<dbReference type="SMART" id="SM00382">
    <property type="entry name" value="AAA"/>
    <property type="match status" value="2"/>
</dbReference>
<dbReference type="PROSITE" id="PS00211">
    <property type="entry name" value="ABC_TRANSPORTER_1"/>
    <property type="match status" value="1"/>
</dbReference>
<comment type="caution">
    <text evidence="5">The sequence shown here is derived from an EMBL/GenBank/DDBJ whole genome shotgun (WGS) entry which is preliminary data.</text>
</comment>
<dbReference type="Pfam" id="PF00005">
    <property type="entry name" value="ABC_tran"/>
    <property type="match status" value="2"/>
</dbReference>
<organism evidence="5 6">
    <name type="scientific">Faecousia intestinalis</name>
    <dbReference type="NCBI Taxonomy" id="3133167"/>
    <lineage>
        <taxon>Bacteria</taxon>
        <taxon>Bacillati</taxon>
        <taxon>Bacillota</taxon>
        <taxon>Clostridia</taxon>
        <taxon>Eubacteriales</taxon>
        <taxon>Oscillospiraceae</taxon>
        <taxon>Faecousia</taxon>
    </lineage>
</organism>
<feature type="domain" description="ABC transporter" evidence="4">
    <location>
        <begin position="4"/>
        <end position="213"/>
    </location>
</feature>
<reference evidence="5 6" key="1">
    <citation type="submission" date="2024-03" db="EMBL/GenBank/DDBJ databases">
        <title>Human intestinal bacterial collection.</title>
        <authorList>
            <person name="Pauvert C."/>
            <person name="Hitch T.C.A."/>
            <person name="Clavel T."/>
        </authorList>
    </citation>
    <scope>NUCLEOTIDE SEQUENCE [LARGE SCALE GENOMIC DNA]</scope>
    <source>
        <strain evidence="5 6">CLA-AA-H192</strain>
    </source>
</reference>
<dbReference type="InterPro" id="IPR017871">
    <property type="entry name" value="ABC_transporter-like_CS"/>
</dbReference>
<dbReference type="PROSITE" id="PS50893">
    <property type="entry name" value="ABC_TRANSPORTER_2"/>
    <property type="match status" value="2"/>
</dbReference>
<keyword evidence="1" id="KW-0547">Nucleotide-binding</keyword>
<name>A0ABV1G3H5_9FIRM</name>
<sequence>MSLIHVKNLTFTYDGSYEPVFENASFQIDTGWRLGLIGRNGRGKTTLLRLLCGTYPYQGTISASTPVSYFPYLIRRPEAPAIDAVSEMEPDYELWRLQCEMEKLRLDESILLRSYATLSGGEQTKLQLAVLFSSEQHYLLIDEPTNHLDLPGRELVSRYLSRKRGFLLVSHDRAFLDGCVDHILSINRADIQVCRGNFSTWMENRERQDAFEQRKNEKLLREIARLQDTAREKTQWAGRAEARKIGSAPADRPDNYRSYQGAKAERTMARAKAIEKRREAALEEKKLLLKNLERREELKLVQLPFYTERLAELRNIRIAYGARTVCDSFGLSVRAGERIALQGPNGCGKSSILHLLCGMDVPHGGEVRRGSGLRISFVGQNTSGLCGSAAELIREKEIDESRFYSILNKLDVPKAQLERDLRLLSEGQRKKVLLAASLCERAHLHVWDEPLNYIDVISRIQIEELLLRFRPTIVFVEHDKAFCEHVATRIVSMQKA</sequence>
<gene>
    <name evidence="5" type="primary">abc-f</name>
    <name evidence="5" type="ORF">WMO66_01580</name>
</gene>
<evidence type="ECO:0000256" key="1">
    <source>
        <dbReference type="ARBA" id="ARBA00022741"/>
    </source>
</evidence>
<evidence type="ECO:0000256" key="2">
    <source>
        <dbReference type="ARBA" id="ARBA00022840"/>
    </source>
</evidence>
<keyword evidence="6" id="KW-1185">Reference proteome</keyword>
<keyword evidence="3" id="KW-0175">Coiled coil</keyword>
<dbReference type="Proteomes" id="UP001491552">
    <property type="component" value="Unassembled WGS sequence"/>
</dbReference>
<dbReference type="InterPro" id="IPR051309">
    <property type="entry name" value="ABCF_ATPase"/>
</dbReference>
<feature type="domain" description="ABC transporter" evidence="4">
    <location>
        <begin position="311"/>
        <end position="496"/>
    </location>
</feature>
<protein>
    <submittedName>
        <fullName evidence="5">ABC-F type ribosomal protection protein</fullName>
    </submittedName>
</protein>
<dbReference type="EMBL" id="JBBMFF010000088">
    <property type="protein sequence ID" value="MEQ2509950.1"/>
    <property type="molecule type" value="Genomic_DNA"/>
</dbReference>
<evidence type="ECO:0000259" key="4">
    <source>
        <dbReference type="PROSITE" id="PS50893"/>
    </source>
</evidence>
<feature type="coiled-coil region" evidence="3">
    <location>
        <begin position="264"/>
        <end position="298"/>
    </location>
</feature>
<keyword evidence="2" id="KW-0067">ATP-binding</keyword>
<dbReference type="RefSeq" id="WP_349134658.1">
    <property type="nucleotide sequence ID" value="NZ_JBBMFF010000088.1"/>
</dbReference>
<proteinExistence type="predicted"/>
<dbReference type="PANTHER" id="PTHR42855">
    <property type="entry name" value="ABC TRANSPORTER ATP-BINDING SUBUNIT"/>
    <property type="match status" value="1"/>
</dbReference>
<dbReference type="PANTHER" id="PTHR42855:SF2">
    <property type="entry name" value="DRUG RESISTANCE ABC TRANSPORTER,ATP-BINDING PROTEIN"/>
    <property type="match status" value="1"/>
</dbReference>
<dbReference type="Gene3D" id="3.40.50.300">
    <property type="entry name" value="P-loop containing nucleotide triphosphate hydrolases"/>
    <property type="match status" value="2"/>
</dbReference>
<evidence type="ECO:0000313" key="6">
    <source>
        <dbReference type="Proteomes" id="UP001491552"/>
    </source>
</evidence>
<dbReference type="NCBIfam" id="NF000355">
    <property type="entry name" value="ribo_prot_ABC_F"/>
    <property type="match status" value="1"/>
</dbReference>
<evidence type="ECO:0000256" key="3">
    <source>
        <dbReference type="SAM" id="Coils"/>
    </source>
</evidence>
<dbReference type="InterPro" id="IPR027417">
    <property type="entry name" value="P-loop_NTPase"/>
</dbReference>